<comment type="caution">
    <text evidence="2">The sequence shown here is derived from an EMBL/GenBank/DDBJ whole genome shotgun (WGS) entry which is preliminary data.</text>
</comment>
<dbReference type="PROSITE" id="PS50056">
    <property type="entry name" value="TYR_PHOSPHATASE_2"/>
    <property type="match status" value="1"/>
</dbReference>
<dbReference type="InterPro" id="IPR016130">
    <property type="entry name" value="Tyr_Pase_AS"/>
</dbReference>
<dbReference type="InterPro" id="IPR000387">
    <property type="entry name" value="Tyr_Pase_dom"/>
</dbReference>
<dbReference type="SUPFAM" id="SSF52799">
    <property type="entry name" value="(Phosphotyrosine protein) phosphatases II"/>
    <property type="match status" value="1"/>
</dbReference>
<dbReference type="OrthoDB" id="9794527at2"/>
<keyword evidence="3" id="KW-1185">Reference proteome</keyword>
<dbReference type="InterPro" id="IPR000242">
    <property type="entry name" value="PTP_cat"/>
</dbReference>
<dbReference type="GO" id="GO:0004725">
    <property type="term" value="F:protein tyrosine phosphatase activity"/>
    <property type="evidence" value="ECO:0007669"/>
    <property type="project" value="InterPro"/>
</dbReference>
<dbReference type="PROSITE" id="PS00383">
    <property type="entry name" value="TYR_PHOSPHATASE_1"/>
    <property type="match status" value="1"/>
</dbReference>
<evidence type="ECO:0000259" key="1">
    <source>
        <dbReference type="PROSITE" id="PS50056"/>
    </source>
</evidence>
<evidence type="ECO:0000313" key="3">
    <source>
        <dbReference type="Proteomes" id="UP000291613"/>
    </source>
</evidence>
<name>A0A4Q9GKH4_9HYPH</name>
<sequence length="168" mass="17764">MTIGVCPLSRLEETVAATGAARVLSLLSDGTDAATPAGIEPANHLVLRFHDLVEPLVGHVHPRESHIAEALTFAAEDDGPIVVHCYAGISRSTAMAFAIACARRPGRDEAEIARALREASPTATPNRLIVALVDKALGRNGRMVAAIDAIGRGADAFEGRPFVLREQR</sequence>
<dbReference type="Gene3D" id="3.90.190.10">
    <property type="entry name" value="Protein tyrosine phosphatase superfamily"/>
    <property type="match status" value="1"/>
</dbReference>
<accession>A0A4Q9GKH4</accession>
<evidence type="ECO:0000313" key="2">
    <source>
        <dbReference type="EMBL" id="TBN54698.1"/>
    </source>
</evidence>
<organism evidence="2 3">
    <name type="scientific">Hansschlegelia quercus</name>
    <dbReference type="NCBI Taxonomy" id="2528245"/>
    <lineage>
        <taxon>Bacteria</taxon>
        <taxon>Pseudomonadati</taxon>
        <taxon>Pseudomonadota</taxon>
        <taxon>Alphaproteobacteria</taxon>
        <taxon>Hyphomicrobiales</taxon>
        <taxon>Methylopilaceae</taxon>
        <taxon>Hansschlegelia</taxon>
    </lineage>
</organism>
<reference evidence="2 3" key="1">
    <citation type="submission" date="2019-02" db="EMBL/GenBank/DDBJ databases">
        <title>Hansschlegelia quercus sp. nov., a novel methylotrophic bacterium from buds of oak (Quercus robur L.).</title>
        <authorList>
            <person name="Agafonova N.V."/>
            <person name="Kaparullina E.N."/>
            <person name="Grouzdev D.S."/>
            <person name="Doronina N.V."/>
        </authorList>
    </citation>
    <scope>NUCLEOTIDE SEQUENCE [LARGE SCALE GENOMIC DNA]</scope>
    <source>
        <strain evidence="2 3">Dub</strain>
    </source>
</reference>
<dbReference type="InterPro" id="IPR029021">
    <property type="entry name" value="Prot-tyrosine_phosphatase-like"/>
</dbReference>
<proteinExistence type="predicted"/>
<dbReference type="AlphaFoldDB" id="A0A4Q9GKH4"/>
<dbReference type="Pfam" id="PF00102">
    <property type="entry name" value="Y_phosphatase"/>
    <property type="match status" value="1"/>
</dbReference>
<gene>
    <name evidence="2" type="ORF">EYR15_00550</name>
</gene>
<feature type="domain" description="Tyrosine specific protein phosphatases" evidence="1">
    <location>
        <begin position="47"/>
        <end position="121"/>
    </location>
</feature>
<protein>
    <submittedName>
        <fullName evidence="2">Protein tyrosine phosphatase</fullName>
    </submittedName>
</protein>
<dbReference type="EMBL" id="SIUB01000001">
    <property type="protein sequence ID" value="TBN54698.1"/>
    <property type="molecule type" value="Genomic_DNA"/>
</dbReference>
<dbReference type="Proteomes" id="UP000291613">
    <property type="component" value="Unassembled WGS sequence"/>
</dbReference>
<dbReference type="RefSeq" id="WP_131000950.1">
    <property type="nucleotide sequence ID" value="NZ_JBHSZR010000002.1"/>
</dbReference>